<proteinExistence type="inferred from homology"/>
<dbReference type="SUPFAM" id="SSF53686">
    <property type="entry name" value="Tryptophan synthase beta subunit-like PLP-dependent enzymes"/>
    <property type="match status" value="1"/>
</dbReference>
<dbReference type="PANTHER" id="PTHR48078:SF9">
    <property type="entry name" value="D-SERINE DEHYDRATASE"/>
    <property type="match status" value="1"/>
</dbReference>
<evidence type="ECO:0000256" key="1">
    <source>
        <dbReference type="ARBA" id="ARBA00001933"/>
    </source>
</evidence>
<dbReference type="EC" id="4.3.1.18" evidence="4"/>
<feature type="domain" description="Tryptophan synthase beta chain-like PALP" evidence="5">
    <location>
        <begin position="104"/>
        <end position="399"/>
    </location>
</feature>
<keyword evidence="7" id="KW-1185">Reference proteome</keyword>
<dbReference type="RefSeq" id="WP_114370592.1">
    <property type="nucleotide sequence ID" value="NZ_CP031092.1"/>
</dbReference>
<dbReference type="GO" id="GO:0030170">
    <property type="term" value="F:pyridoxal phosphate binding"/>
    <property type="evidence" value="ECO:0007669"/>
    <property type="project" value="InterPro"/>
</dbReference>
<keyword evidence="3 4" id="KW-0456">Lyase</keyword>
<name>A0A345BVM5_9BACI</name>
<dbReference type="InterPro" id="IPR050147">
    <property type="entry name" value="Ser/Thr_Dehydratase"/>
</dbReference>
<reference evidence="6 7" key="1">
    <citation type="journal article" date="2018" name="J. Microbiol.">
        <title>Salicibibacter kimchii gen. nov., sp. nov., a moderately halophilic and alkalitolerant bacterium in the family Bacillaceae, isolated from kimchi.</title>
        <authorList>
            <person name="Jang J.Y."/>
            <person name="Oh Y.J."/>
            <person name="Lim S.K."/>
            <person name="Park H.K."/>
            <person name="Lee C."/>
            <person name="Kim J.Y."/>
            <person name="Lee M.A."/>
            <person name="Choi H.J."/>
        </authorList>
    </citation>
    <scope>NUCLEOTIDE SEQUENCE [LARGE SCALE GENOMIC DNA]</scope>
    <source>
        <strain evidence="6 7">NKC1-1</strain>
    </source>
</reference>
<dbReference type="InterPro" id="IPR011780">
    <property type="entry name" value="D_Ser_am_lyase"/>
</dbReference>
<accession>A0A345BVM5</accession>
<organism evidence="6 7">
    <name type="scientific">Salicibibacter kimchii</name>
    <dbReference type="NCBI Taxonomy" id="2099786"/>
    <lineage>
        <taxon>Bacteria</taxon>
        <taxon>Bacillati</taxon>
        <taxon>Bacillota</taxon>
        <taxon>Bacilli</taxon>
        <taxon>Bacillales</taxon>
        <taxon>Bacillaceae</taxon>
        <taxon>Salicibibacter</taxon>
    </lineage>
</organism>
<dbReference type="NCBIfam" id="TIGR02035">
    <property type="entry name" value="D_Ser_am_lyase"/>
    <property type="match status" value="1"/>
</dbReference>
<evidence type="ECO:0000256" key="2">
    <source>
        <dbReference type="ARBA" id="ARBA00022898"/>
    </source>
</evidence>
<dbReference type="GO" id="GO:0009097">
    <property type="term" value="P:isoleucine biosynthetic process"/>
    <property type="evidence" value="ECO:0007669"/>
    <property type="project" value="TreeGrafter"/>
</dbReference>
<dbReference type="HAMAP" id="MF_01030">
    <property type="entry name" value="D_Ser_dehydrat"/>
    <property type="match status" value="1"/>
</dbReference>
<dbReference type="InterPro" id="IPR036052">
    <property type="entry name" value="TrpB-like_PALP_sf"/>
</dbReference>
<dbReference type="GO" id="GO:0008721">
    <property type="term" value="F:D-serine ammonia-lyase activity"/>
    <property type="evidence" value="ECO:0007669"/>
    <property type="project" value="UniProtKB-EC"/>
</dbReference>
<comment type="cofactor">
    <cofactor evidence="1 4">
        <name>pyridoxal 5'-phosphate</name>
        <dbReference type="ChEBI" id="CHEBI:597326"/>
    </cofactor>
</comment>
<dbReference type="Gene3D" id="3.40.50.1100">
    <property type="match status" value="2"/>
</dbReference>
<dbReference type="GO" id="GO:0016836">
    <property type="term" value="F:hydro-lyase activity"/>
    <property type="evidence" value="ECO:0007669"/>
    <property type="project" value="UniProtKB-UniRule"/>
</dbReference>
<protein>
    <recommendedName>
        <fullName evidence="4">Probable D-serine dehydratase</fullName>
        <ecNumber evidence="4">4.3.1.18</ecNumber>
    </recommendedName>
    <alternativeName>
        <fullName evidence="4">D-serine deaminase</fullName>
        <shortName evidence="4">DSD</shortName>
    </alternativeName>
</protein>
<evidence type="ECO:0000313" key="7">
    <source>
        <dbReference type="Proteomes" id="UP000252100"/>
    </source>
</evidence>
<comment type="similarity">
    <text evidence="4">Belongs to the serine/threonine dehydratase family. DsdA subfamily.</text>
</comment>
<dbReference type="GO" id="GO:0036088">
    <property type="term" value="P:D-serine catabolic process"/>
    <property type="evidence" value="ECO:0007669"/>
    <property type="project" value="TreeGrafter"/>
</dbReference>
<keyword evidence="2 4" id="KW-0663">Pyridoxal phosphate</keyword>
<dbReference type="PANTHER" id="PTHR48078">
    <property type="entry name" value="THREONINE DEHYDRATASE, MITOCHONDRIAL-RELATED"/>
    <property type="match status" value="1"/>
</dbReference>
<evidence type="ECO:0000256" key="4">
    <source>
        <dbReference type="HAMAP-Rule" id="MF_01030"/>
    </source>
</evidence>
<dbReference type="InterPro" id="IPR001926">
    <property type="entry name" value="TrpB-like_PALP"/>
</dbReference>
<sequence length="452" mass="49892">MEKQTIHGLTPEEWMKRHPAIERITRAEEVVWLNPKYQSFNDDRASFPLSLEDIKDAAARFRRFQPLIATLFPETAEDDGLIESSMIQIPEMQSVLSNHYRVDLPGKLWVKADHELPIAGSIKARGGIYEVLKVAEHLALDHGLLEPSDDYSLLAGAKARALFQQYGVMVGSTGNLGLSIGIMSAKLGFNVDVHMSGDAKEWKKEKLRSLGAKVIEHKDDFSRAVTEGREAAREDPYVYFVDDEWSRDLFMGYAVAALRIKKQLENACIQVDEHHPLVVYLPCGIGGGPGGVTFGLKQVFGDAVHCFFAEPTESPAMFLGLMTGMHEKVSVGDFGLSNRTAADGLAVGRPSGVVGKMVEPMVSGMYTVRDDHLYQLLRQLKDAEDMYLEPSALAAFPGPYNLIGTSAGKEYLKQHGLNEEKLINATHLLWGTGGSMVPDDVKQADYQAALKK</sequence>
<dbReference type="AlphaFoldDB" id="A0A345BVM5"/>
<gene>
    <name evidence="4" type="primary">dsdA</name>
    <name evidence="6" type="ORF">DT065_02580</name>
</gene>
<dbReference type="OrthoDB" id="9780546at2"/>
<dbReference type="Proteomes" id="UP000252100">
    <property type="component" value="Chromosome"/>
</dbReference>
<evidence type="ECO:0000256" key="3">
    <source>
        <dbReference type="ARBA" id="ARBA00023239"/>
    </source>
</evidence>
<evidence type="ECO:0000313" key="6">
    <source>
        <dbReference type="EMBL" id="AXF55006.1"/>
    </source>
</evidence>
<dbReference type="NCBIfam" id="NF002823">
    <property type="entry name" value="PRK02991.1"/>
    <property type="match status" value="1"/>
</dbReference>
<dbReference type="EMBL" id="CP031092">
    <property type="protein sequence ID" value="AXF55006.1"/>
    <property type="molecule type" value="Genomic_DNA"/>
</dbReference>
<dbReference type="KEGG" id="rue:DT065_02580"/>
<comment type="catalytic activity">
    <reaction evidence="4">
        <text>D-serine = pyruvate + NH4(+)</text>
        <dbReference type="Rhea" id="RHEA:13977"/>
        <dbReference type="ChEBI" id="CHEBI:15361"/>
        <dbReference type="ChEBI" id="CHEBI:28938"/>
        <dbReference type="ChEBI" id="CHEBI:35247"/>
        <dbReference type="EC" id="4.3.1.18"/>
    </reaction>
</comment>
<feature type="modified residue" description="N6-(pyridoxal phosphate)lysine" evidence="4">
    <location>
        <position position="123"/>
    </location>
</feature>
<evidence type="ECO:0000259" key="5">
    <source>
        <dbReference type="Pfam" id="PF00291"/>
    </source>
</evidence>
<dbReference type="Pfam" id="PF00291">
    <property type="entry name" value="PALP"/>
    <property type="match status" value="1"/>
</dbReference>